<dbReference type="Pfam" id="PF18962">
    <property type="entry name" value="Por_Secre_tail"/>
    <property type="match status" value="1"/>
</dbReference>
<evidence type="ECO:0000259" key="3">
    <source>
        <dbReference type="PROSITE" id="PS51841"/>
    </source>
</evidence>
<proteinExistence type="predicted"/>
<keyword evidence="1 2" id="KW-0732">Signal</keyword>
<evidence type="ECO:0000256" key="2">
    <source>
        <dbReference type="SAM" id="SignalP"/>
    </source>
</evidence>
<feature type="domain" description="LTD" evidence="3">
    <location>
        <begin position="649"/>
        <end position="808"/>
    </location>
</feature>
<reference evidence="4 5" key="1">
    <citation type="submission" date="2018-11" db="EMBL/GenBank/DDBJ databases">
        <title>Schleiferia aggregans sp. nov., a moderately thermophilic heterotrophic bacterium isolated from microbial mats at a terrestrial hot spring.</title>
        <authorList>
            <person name="Iino T."/>
            <person name="Ohkuma M."/>
            <person name="Haruta S."/>
        </authorList>
    </citation>
    <scope>NUCLEOTIDE SEQUENCE [LARGE SCALE GENOMIC DNA]</scope>
    <source>
        <strain evidence="4 5">LA</strain>
    </source>
</reference>
<sequence length="921" mass="98739">MKKILLAFSSLVTLGLIAQQPTPFNLSTGSYTFNQWAASAPVGTFPNNMLFYFSTDPTSASYDSTAPGTGVWNCAYNLTSRNRINGGGDSGIFFQATSSPLWDNCASGTASNTRYVGSAVAALNALGRENITITFKAQTATPGDGNGNASNPRVFRLRLQYRLDTTSNFINVPGNAFYTTSTVAGDSAIITATLPAACNNQPLVQVRWVYYQSAAGAGGSRPRVRLDDITITSTPQASSGLPIYPISALKGVNANGVADSLNVACRIEGLVSGGNLRTPSQGGVEFWLISPNNDAGLLVRQINYNSYTVTEGDFLRITGAVSQFNGLIQFSVDTIIVLSQNNPLPNPATVTKPNEATEGRLIRIDSLRLVTGTTWNSSGSFNASVYNTVNDTFILRINGNTTASGTPQPTGFFNVIGHGNQFDNSSPFTAGYQIQPRRASDITTSTPPPPPPAVIPTYNIAQLRSVNAQGVLDSLNVYCRIEGIVSGGNLLSPTQQGAQFWLVNDSNTAGCMVRRVGPTLGSFVPIEGQRLRLVGKVTQFRGLFQFEPDSLTILSTGNSLPSPAIVTQVGENEEGRIIELQNLTLVDPTQWQTPSTTGLNVLVTNGTDTFLLRINQWTTLNNEPAPVGTFHLRGHGSQFTTSTNPPFVGGYQIQPRYKEDLIPVINIPLPKLTISEVMFNSISTNSDLNADWFEIKNYGSTPVSLDGFSWDDDKQRVGVNVFPNGITIAPNEAIVVWGGLQANRNAFAQMWKMPANAVQILCRDQFTGNGGFPGLGTAADMVVLYDSLGREVKKVSWTNGTPGFTFNFDTAGVNTGLSINGVNGAYTSLDGDVGSPGNYPVSVKELTLEIGRIYPNPASSLLNIEFTQPAQVEVINLQGQKITTLSVSERASLNVQSWPAGVYVFRITTASGTYTTRVVKK</sequence>
<gene>
    <name evidence="4" type="ORF">JCM31826_18800</name>
</gene>
<dbReference type="Pfam" id="PF00932">
    <property type="entry name" value="LTD"/>
    <property type="match status" value="1"/>
</dbReference>
<dbReference type="AlphaFoldDB" id="A0A401XN08"/>
<organism evidence="4 5">
    <name type="scientific">Thermaurantimonas aggregans</name>
    <dbReference type="NCBI Taxonomy" id="2173829"/>
    <lineage>
        <taxon>Bacteria</taxon>
        <taxon>Pseudomonadati</taxon>
        <taxon>Bacteroidota</taxon>
        <taxon>Flavobacteriia</taxon>
        <taxon>Flavobacteriales</taxon>
        <taxon>Schleiferiaceae</taxon>
        <taxon>Thermaurantimonas</taxon>
    </lineage>
</organism>
<dbReference type="EMBL" id="BHZE01000022">
    <property type="protein sequence ID" value="GCD78398.1"/>
    <property type="molecule type" value="Genomic_DNA"/>
</dbReference>
<protein>
    <recommendedName>
        <fullName evidence="3">LTD domain-containing protein</fullName>
    </recommendedName>
</protein>
<dbReference type="Proteomes" id="UP000286715">
    <property type="component" value="Unassembled WGS sequence"/>
</dbReference>
<evidence type="ECO:0000313" key="5">
    <source>
        <dbReference type="Proteomes" id="UP000286715"/>
    </source>
</evidence>
<dbReference type="InterPro" id="IPR036415">
    <property type="entry name" value="Lamin_tail_dom_sf"/>
</dbReference>
<dbReference type="SUPFAM" id="SSF74853">
    <property type="entry name" value="Lamin A/C globular tail domain"/>
    <property type="match status" value="1"/>
</dbReference>
<dbReference type="InterPro" id="IPR026444">
    <property type="entry name" value="Secre_tail"/>
</dbReference>
<keyword evidence="5" id="KW-1185">Reference proteome</keyword>
<name>A0A401XN08_9FLAO</name>
<evidence type="ECO:0000313" key="4">
    <source>
        <dbReference type="EMBL" id="GCD78398.1"/>
    </source>
</evidence>
<comment type="caution">
    <text evidence="4">The sequence shown here is derived from an EMBL/GenBank/DDBJ whole genome shotgun (WGS) entry which is preliminary data.</text>
</comment>
<dbReference type="InterPro" id="IPR001322">
    <property type="entry name" value="Lamin_tail_dom"/>
</dbReference>
<dbReference type="OrthoDB" id="1405746at2"/>
<dbReference type="NCBIfam" id="TIGR04183">
    <property type="entry name" value="Por_Secre_tail"/>
    <property type="match status" value="1"/>
</dbReference>
<accession>A0A401XN08</accession>
<dbReference type="PROSITE" id="PS51841">
    <property type="entry name" value="LTD"/>
    <property type="match status" value="1"/>
</dbReference>
<feature type="chain" id="PRO_5019232488" description="LTD domain-containing protein" evidence="2">
    <location>
        <begin position="19"/>
        <end position="921"/>
    </location>
</feature>
<dbReference type="RefSeq" id="WP_124398456.1">
    <property type="nucleotide sequence ID" value="NZ_BHZE01000022.1"/>
</dbReference>
<feature type="signal peptide" evidence="2">
    <location>
        <begin position="1"/>
        <end position="18"/>
    </location>
</feature>
<evidence type="ECO:0000256" key="1">
    <source>
        <dbReference type="ARBA" id="ARBA00022729"/>
    </source>
</evidence>
<dbReference type="Gene3D" id="2.60.40.1260">
    <property type="entry name" value="Lamin Tail domain"/>
    <property type="match status" value="1"/>
</dbReference>